<keyword evidence="4" id="KW-1185">Reference proteome</keyword>
<feature type="transmembrane region" description="Helical" evidence="2">
    <location>
        <begin position="1408"/>
        <end position="1428"/>
    </location>
</feature>
<keyword evidence="2" id="KW-1133">Transmembrane helix</keyword>
<feature type="transmembrane region" description="Helical" evidence="2">
    <location>
        <begin position="896"/>
        <end position="916"/>
    </location>
</feature>
<feature type="transmembrane region" description="Helical" evidence="2">
    <location>
        <begin position="1283"/>
        <end position="1304"/>
    </location>
</feature>
<feature type="compositionally biased region" description="Low complexity" evidence="1">
    <location>
        <begin position="106"/>
        <end position="125"/>
    </location>
</feature>
<feature type="compositionally biased region" description="Pro residues" evidence="1">
    <location>
        <begin position="94"/>
        <end position="105"/>
    </location>
</feature>
<feature type="transmembrane region" description="Helical" evidence="2">
    <location>
        <begin position="967"/>
        <end position="984"/>
    </location>
</feature>
<feature type="transmembrane region" description="Helical" evidence="2">
    <location>
        <begin position="1014"/>
        <end position="1033"/>
    </location>
</feature>
<feature type="transmembrane region" description="Helical" evidence="2">
    <location>
        <begin position="1258"/>
        <end position="1277"/>
    </location>
</feature>
<feature type="transmembrane region" description="Helical" evidence="2">
    <location>
        <begin position="243"/>
        <end position="261"/>
    </location>
</feature>
<feature type="compositionally biased region" description="Low complexity" evidence="1">
    <location>
        <begin position="133"/>
        <end position="144"/>
    </location>
</feature>
<feature type="transmembrane region" description="Helical" evidence="2">
    <location>
        <begin position="431"/>
        <end position="448"/>
    </location>
</feature>
<feature type="transmembrane region" description="Helical" evidence="2">
    <location>
        <begin position="570"/>
        <end position="587"/>
    </location>
</feature>
<feature type="transmembrane region" description="Helical" evidence="2">
    <location>
        <begin position="608"/>
        <end position="630"/>
    </location>
</feature>
<feature type="transmembrane region" description="Helical" evidence="2">
    <location>
        <begin position="1358"/>
        <end position="1377"/>
    </location>
</feature>
<feature type="transmembrane region" description="Helical" evidence="2">
    <location>
        <begin position="1045"/>
        <end position="1064"/>
    </location>
</feature>
<feature type="transmembrane region" description="Helical" evidence="2">
    <location>
        <begin position="870"/>
        <end position="889"/>
    </location>
</feature>
<feature type="transmembrane region" description="Helical" evidence="2">
    <location>
        <begin position="750"/>
        <end position="768"/>
    </location>
</feature>
<proteinExistence type="predicted"/>
<feature type="compositionally biased region" description="Pro residues" evidence="1">
    <location>
        <begin position="145"/>
        <end position="161"/>
    </location>
</feature>
<feature type="compositionally biased region" description="Pro residues" evidence="1">
    <location>
        <begin position="169"/>
        <end position="184"/>
    </location>
</feature>
<accession>A0ABY4D0M1</accession>
<feature type="transmembrane region" description="Helical" evidence="2">
    <location>
        <begin position="815"/>
        <end position="835"/>
    </location>
</feature>
<feature type="transmembrane region" description="Helical" evidence="2">
    <location>
        <begin position="847"/>
        <end position="864"/>
    </location>
</feature>
<feature type="transmembrane region" description="Helical" evidence="2">
    <location>
        <begin position="1138"/>
        <end position="1158"/>
    </location>
</feature>
<feature type="transmembrane region" description="Helical" evidence="2">
    <location>
        <begin position="990"/>
        <end position="1009"/>
    </location>
</feature>
<keyword evidence="2" id="KW-0812">Transmembrane</keyword>
<feature type="transmembrane region" description="Helical" evidence="2">
    <location>
        <begin position="1076"/>
        <end position="1092"/>
    </location>
</feature>
<evidence type="ECO:0000256" key="1">
    <source>
        <dbReference type="SAM" id="MobiDB-lite"/>
    </source>
</evidence>
<feature type="transmembrane region" description="Helical" evidence="2">
    <location>
        <begin position="1229"/>
        <end position="1246"/>
    </location>
</feature>
<feature type="region of interest" description="Disordered" evidence="1">
    <location>
        <begin position="54"/>
        <end position="184"/>
    </location>
</feature>
<dbReference type="RefSeq" id="WP_243800205.1">
    <property type="nucleotide sequence ID" value="NZ_CP094669.1"/>
</dbReference>
<evidence type="ECO:0000313" key="3">
    <source>
        <dbReference type="EMBL" id="UOG75812.1"/>
    </source>
</evidence>
<feature type="transmembrane region" description="Helical" evidence="2">
    <location>
        <begin position="302"/>
        <end position="319"/>
    </location>
</feature>
<keyword evidence="2" id="KW-0472">Membrane</keyword>
<feature type="transmembrane region" description="Helical" evidence="2">
    <location>
        <begin position="1335"/>
        <end position="1352"/>
    </location>
</feature>
<feature type="transmembrane region" description="Helical" evidence="2">
    <location>
        <begin position="1098"/>
        <end position="1118"/>
    </location>
</feature>
<feature type="transmembrane region" description="Helical" evidence="2">
    <location>
        <begin position="331"/>
        <end position="357"/>
    </location>
</feature>
<feature type="transmembrane region" description="Helical" evidence="2">
    <location>
        <begin position="663"/>
        <end position="682"/>
    </location>
</feature>
<feature type="transmembrane region" description="Helical" evidence="2">
    <location>
        <begin position="688"/>
        <end position="707"/>
    </location>
</feature>
<feature type="compositionally biased region" description="Pro residues" evidence="1">
    <location>
        <begin position="60"/>
        <end position="80"/>
    </location>
</feature>
<dbReference type="EMBL" id="CP094669">
    <property type="protein sequence ID" value="UOG75812.1"/>
    <property type="molecule type" value="Genomic_DNA"/>
</dbReference>
<reference evidence="3 4" key="1">
    <citation type="submission" date="2022-03" db="EMBL/GenBank/DDBJ databases">
        <title>Hymenobactersp. isolated from the air.</title>
        <authorList>
            <person name="Won M."/>
            <person name="Kwon S.-W."/>
        </authorList>
    </citation>
    <scope>NUCLEOTIDE SEQUENCE [LARGE SCALE GENOMIC DNA]</scope>
    <source>
        <strain evidence="3 4">KACC 21982</strain>
    </source>
</reference>
<name>A0ABY4D0M1_9BACT</name>
<evidence type="ECO:0000313" key="4">
    <source>
        <dbReference type="Proteomes" id="UP000831113"/>
    </source>
</evidence>
<feature type="transmembrane region" description="Helical" evidence="2">
    <location>
        <begin position="369"/>
        <end position="387"/>
    </location>
</feature>
<feature type="transmembrane region" description="Helical" evidence="2">
    <location>
        <begin position="399"/>
        <end position="419"/>
    </location>
</feature>
<feature type="transmembrane region" description="Helical" evidence="2">
    <location>
        <begin position="928"/>
        <end position="946"/>
    </location>
</feature>
<feature type="transmembrane region" description="Helical" evidence="2">
    <location>
        <begin position="508"/>
        <end position="527"/>
    </location>
</feature>
<feature type="transmembrane region" description="Helical" evidence="2">
    <location>
        <begin position="214"/>
        <end position="236"/>
    </location>
</feature>
<protein>
    <submittedName>
        <fullName evidence="3">DUF2339 domain-containing protein</fullName>
    </submittedName>
</protein>
<feature type="transmembrane region" description="Helical" evidence="2">
    <location>
        <begin position="1384"/>
        <end position="1402"/>
    </location>
</feature>
<feature type="transmembrane region" description="Helical" evidence="2">
    <location>
        <begin position="273"/>
        <end position="295"/>
    </location>
</feature>
<evidence type="ECO:0000256" key="2">
    <source>
        <dbReference type="SAM" id="Phobius"/>
    </source>
</evidence>
<dbReference type="Proteomes" id="UP000831113">
    <property type="component" value="Chromosome"/>
</dbReference>
<feature type="transmembrane region" description="Helical" evidence="2">
    <location>
        <begin position="534"/>
        <end position="558"/>
    </location>
</feature>
<feature type="transmembrane region" description="Helical" evidence="2">
    <location>
        <begin position="719"/>
        <end position="738"/>
    </location>
</feature>
<gene>
    <name evidence="3" type="ORF">MTX78_04250</name>
</gene>
<feature type="transmembrane region" description="Helical" evidence="2">
    <location>
        <begin position="636"/>
        <end position="656"/>
    </location>
</feature>
<feature type="transmembrane region" description="Helical" evidence="2">
    <location>
        <begin position="789"/>
        <end position="809"/>
    </location>
</feature>
<sequence>METGLLMLVAVVGVLLYQDVSKRVRELTQRLQKREDEHLALSVTVERLRQELQKLHSQPPQEPAPAPPAPAPIVAPPPPTLEWYKSAAPAVATTPPPPTAAPPVQAPAKAEPTDMAPAAPQAAPAVPAPPVAPAAADTATTTSPPIKPQPVEKPVPAPPTPASLTATPAPTPAPRPLPAPALRPAPRSIPAPAAVVPTNPTWWNRAEQLLLDNWTGILGAVVLVTGIGFLGVYTALRVSAPVRFGMITTFAAALLAMHYYLRAKPFAAQLHVWLQSSAAAVFLFACVGAVSVPGLQWVDPPFSYLLLLVGVAANLWLAWDASRESVATLHGVLSLVALAVLPHTLLTLAAAAGVTAFSIVITYRQRWRYQLLLSILSFFVFHQYWHYLLVADAPPSNSVRLGAMGLVLLVGVAAAVVQYRKVYASVRFDALLFAAHLLNWTCLGINLYQYSTGSPWKTVPLGLGALLTFWVARQARQLGIQWLFRTDSIISLVLALFTAFSLQGWHATGTLVLLFMLLETLLVAFIMAREREVVVFQVAAAGALLASLGLLVLNIAQITSYTSAELHRNAGLLVLAGLLGAGYFQLVQRQTLLNDAEEPSGQELYRGFGAMVGALYLGGAALLVQALFGVPNPPETGLLSGAVAAAGALFGVAWWLRSIKGWFRTMHLLCGQVLLVVAILGLHKAGLVWPAVAVVLYLESLLLAGVLGKANEPPAYRVLLVATVLSGGWLLLASTTLVLQLSGPELHRNALLLLLAAFSSSVALHLTGRLSQLAALLFEPNDRSLHTGLRVLTGLLYLGGGLLLTQALFGISNAPVAALIGGLAATAGGLFGLAWWMRGNPGWFRPLHLLLGQLLLALAVLGLHEAGLSWPTTLTLLYVETLVLALLLAWYQEWPLYRVLVYASLVLAVALAPLVYRTSSGLLPDTLRALLLAAAALTTVATQALLHRRGALVFDAVPLSYNSLYRLRLLGTLAGWLLLAAGGLVYEHTWAGWVVVGLGGILLVLRHYITIPGLWLGLLLLAVGYQGLQWSQVLPVQQAYEPLSVLGYLLPLLALSGVGLFCSWWEGRQQHVRWPWLYLLGLHATLAVWVAFAPRTEAVPVLLWVVLAAVAAMAAHLLRQQLTTTETLTRHGHPDRFLLHLTYGLLTLALVSHLNLLAASSTDLLLGFPARRFTAAALLLVLAGLAWQRPSTTGPVYRSTQYVQPLLPELTLLFFTFTLWREVQLEWEALLWILLAFALTLGAHYLPHRLRRVQVYGVFFFAASVLWSSYVALTAIAPGQLLTAPWLAAASTVVLLFTYAAVVFNQPVLATEDAYWPPWLAPLAKLGQLPLPVKVPLLLYPAFLALMLLLVQSFDRSVLTVLLMVEVMGAFISSLLLRRQDLRYASLVGMVVCFIRLISYDLSQSNTITRAIVFILMGLLLLAMNALYARFKGRFAPAADAEEELE</sequence>
<organism evidence="3 4">
    <name type="scientific">Hymenobacter tibetensis</name>
    <dbReference type="NCBI Taxonomy" id="497967"/>
    <lineage>
        <taxon>Bacteria</taxon>
        <taxon>Pseudomonadati</taxon>
        <taxon>Bacteroidota</taxon>
        <taxon>Cytophagia</taxon>
        <taxon>Cytophagales</taxon>
        <taxon>Hymenobacteraceae</taxon>
        <taxon>Hymenobacter</taxon>
    </lineage>
</organism>